<evidence type="ECO:0000313" key="2">
    <source>
        <dbReference type="Proteomes" id="UP000192790"/>
    </source>
</evidence>
<protein>
    <recommendedName>
        <fullName evidence="3">Coenzyme PQQ synthesis protein D (PqqD)</fullName>
    </recommendedName>
</protein>
<dbReference type="AlphaFoldDB" id="A0A1W2C0K7"/>
<evidence type="ECO:0008006" key="3">
    <source>
        <dbReference type="Google" id="ProtNLM"/>
    </source>
</evidence>
<keyword evidence="2" id="KW-1185">Reference proteome</keyword>
<evidence type="ECO:0000313" key="1">
    <source>
        <dbReference type="EMBL" id="SMC78626.1"/>
    </source>
</evidence>
<proteinExistence type="predicted"/>
<accession>A0A1W2C0K7</accession>
<dbReference type="EMBL" id="FWXW01000007">
    <property type="protein sequence ID" value="SMC78626.1"/>
    <property type="molecule type" value="Genomic_DNA"/>
</dbReference>
<dbReference type="RefSeq" id="WP_084235163.1">
    <property type="nucleotide sequence ID" value="NZ_FWXW01000007.1"/>
</dbReference>
<name>A0A1W2C0K7_9FIRM</name>
<dbReference type="Proteomes" id="UP000192790">
    <property type="component" value="Unassembled WGS sequence"/>
</dbReference>
<reference evidence="1 2" key="1">
    <citation type="submission" date="2017-04" db="EMBL/GenBank/DDBJ databases">
        <authorList>
            <person name="Afonso C.L."/>
            <person name="Miller P.J."/>
            <person name="Scott M.A."/>
            <person name="Spackman E."/>
            <person name="Goraichik I."/>
            <person name="Dimitrov K.M."/>
            <person name="Suarez D.L."/>
            <person name="Swayne D.E."/>
        </authorList>
    </citation>
    <scope>NUCLEOTIDE SEQUENCE [LARGE SCALE GENOMIC DNA]</scope>
    <source>
        <strain evidence="1 2">DSM 12816</strain>
    </source>
</reference>
<sequence>MYRINESKMYYDMADGQAIVINFVTGMYYGSNLLGSAVLDRLQAGVSPNSVLEALRGLPGCPEDMGEQLDAFIAELISREILIPGPTNAEECCLIGGEALEDGFFLTVDEFAEAQDLLLADPVHDVDASQGWPVLRED</sequence>
<dbReference type="STRING" id="1122930.SAMN02745168_2487"/>
<organism evidence="1 2">
    <name type="scientific">Papillibacter cinnamivorans DSM 12816</name>
    <dbReference type="NCBI Taxonomy" id="1122930"/>
    <lineage>
        <taxon>Bacteria</taxon>
        <taxon>Bacillati</taxon>
        <taxon>Bacillota</taxon>
        <taxon>Clostridia</taxon>
        <taxon>Eubacteriales</taxon>
        <taxon>Oscillospiraceae</taxon>
        <taxon>Papillibacter</taxon>
    </lineage>
</organism>
<gene>
    <name evidence="1" type="ORF">SAMN02745168_2487</name>
</gene>
<dbReference type="OrthoDB" id="8686088at2"/>